<evidence type="ECO:0000256" key="3">
    <source>
        <dbReference type="ARBA" id="ARBA00022840"/>
    </source>
</evidence>
<dbReference type="GO" id="GO:0005524">
    <property type="term" value="F:ATP binding"/>
    <property type="evidence" value="ECO:0007669"/>
    <property type="project" value="UniProtKB-KW"/>
</dbReference>
<dbReference type="EMBL" id="PYMJ01000042">
    <property type="protein sequence ID" value="PSU44793.1"/>
    <property type="molecule type" value="Genomic_DNA"/>
</dbReference>
<feature type="region of interest" description="Disordered" evidence="4">
    <location>
        <begin position="529"/>
        <end position="553"/>
    </location>
</feature>
<dbReference type="GO" id="GO:0005886">
    <property type="term" value="C:plasma membrane"/>
    <property type="evidence" value="ECO:0007669"/>
    <property type="project" value="TreeGrafter"/>
</dbReference>
<evidence type="ECO:0000313" key="7">
    <source>
        <dbReference type="Proteomes" id="UP000240987"/>
    </source>
</evidence>
<dbReference type="PANTHER" id="PTHR30258">
    <property type="entry name" value="TYPE II SECRETION SYSTEM PROTEIN GSPE-RELATED"/>
    <property type="match status" value="1"/>
</dbReference>
<keyword evidence="2" id="KW-0547">Nucleotide-binding</keyword>
<accession>A0A2T3J7T5</accession>
<dbReference type="InterPro" id="IPR027417">
    <property type="entry name" value="P-loop_NTPase"/>
</dbReference>
<dbReference type="Proteomes" id="UP000240987">
    <property type="component" value="Unassembled WGS sequence"/>
</dbReference>
<dbReference type="GO" id="GO:0016887">
    <property type="term" value="F:ATP hydrolysis activity"/>
    <property type="evidence" value="ECO:0007669"/>
    <property type="project" value="TreeGrafter"/>
</dbReference>
<proteinExistence type="inferred from homology"/>
<comment type="caution">
    <text evidence="6">The sequence shown here is derived from an EMBL/GenBank/DDBJ whole genome shotgun (WGS) entry which is preliminary data.</text>
</comment>
<keyword evidence="7" id="KW-1185">Reference proteome</keyword>
<evidence type="ECO:0000313" key="6">
    <source>
        <dbReference type="EMBL" id="PSU44793.1"/>
    </source>
</evidence>
<protein>
    <recommendedName>
        <fullName evidence="5">Bacterial type II secretion system protein E domain-containing protein</fullName>
    </recommendedName>
</protein>
<dbReference type="AlphaFoldDB" id="A0A2T3J7T5"/>
<comment type="similarity">
    <text evidence="1">Belongs to the GSP E family.</text>
</comment>
<dbReference type="RefSeq" id="WP_107245350.1">
    <property type="nucleotide sequence ID" value="NZ_PYMJ01000042.1"/>
</dbReference>
<organism evidence="6 7">
    <name type="scientific">Photobacterium frigidiphilum</name>
    <dbReference type="NCBI Taxonomy" id="264736"/>
    <lineage>
        <taxon>Bacteria</taxon>
        <taxon>Pseudomonadati</taxon>
        <taxon>Pseudomonadota</taxon>
        <taxon>Gammaproteobacteria</taxon>
        <taxon>Vibrionales</taxon>
        <taxon>Vibrionaceae</taxon>
        <taxon>Photobacterium</taxon>
    </lineage>
</organism>
<dbReference type="SUPFAM" id="SSF52540">
    <property type="entry name" value="P-loop containing nucleoside triphosphate hydrolases"/>
    <property type="match status" value="1"/>
</dbReference>
<dbReference type="Gene3D" id="3.40.50.300">
    <property type="entry name" value="P-loop containing nucleotide triphosphate hydrolases"/>
    <property type="match status" value="1"/>
</dbReference>
<keyword evidence="3" id="KW-0067">ATP-binding</keyword>
<evidence type="ECO:0000256" key="1">
    <source>
        <dbReference type="ARBA" id="ARBA00006611"/>
    </source>
</evidence>
<evidence type="ECO:0000256" key="4">
    <source>
        <dbReference type="SAM" id="MobiDB-lite"/>
    </source>
</evidence>
<dbReference type="Pfam" id="PF00437">
    <property type="entry name" value="T2SSE"/>
    <property type="match status" value="1"/>
</dbReference>
<dbReference type="InterPro" id="IPR001482">
    <property type="entry name" value="T2SS/T4SS_dom"/>
</dbReference>
<feature type="domain" description="Bacterial type II secretion system protein E" evidence="5">
    <location>
        <begin position="88"/>
        <end position="503"/>
    </location>
</feature>
<evidence type="ECO:0000259" key="5">
    <source>
        <dbReference type="Pfam" id="PF00437"/>
    </source>
</evidence>
<feature type="compositionally biased region" description="Basic and acidic residues" evidence="4">
    <location>
        <begin position="529"/>
        <end position="539"/>
    </location>
</feature>
<sequence length="553" mass="62783">MKLVIDETLRTFYHEDAASLFFDNGEIWTTNFNAPRLKPLIDYIRTTADLEEGQFFGKTPFVKKVETSVLDAYRSDLHSINKDNIVEEDNSDVKDRLWFIMQEAVNHGSSDIHIEIYRHQTELYCRVDGNRIPIGEPIPDPNYGRTLLSVVFMDVAIDKDDDYVEGIPNAGRIEHSLKVKGIMRNTIWRASSMPAKDRGGKLSLRWINKDEEIPDINQLGYTQGHVDQFTNFIRRSKGLLLVSGVVNSGKTTLIASLIKLSKTLYPGRSHHTLEDPPEFDLGVIQTHVRPNQKVSDKSDEYLDFRFFGKVMLRQDPDVVSYGELRGHDVAMQACRMGDTGQLVLGTLHTSNAVGIAGTMIKQFKVDAAVVAAPDLMCLWVTQTLVRTLCPHCKISHENAAEYYHSISDDEEYLRGLSTLKEHIEDDTFLAPVYWRNHSGCEHCKKGEKGLTAILEMIVFDDEDRRFIVNNDYLGWEDALKRKGYQELKDHALTKIQQGMIDINTATDRIPTLKTTDTHTVYHSLLEHHDAHQHAPETEKNTSASTQKADPVTA</sequence>
<dbReference type="Gene3D" id="3.30.450.90">
    <property type="match status" value="1"/>
</dbReference>
<dbReference type="PANTHER" id="PTHR30258:SF3">
    <property type="entry name" value="SLL1921 PROTEIN"/>
    <property type="match status" value="1"/>
</dbReference>
<dbReference type="OrthoDB" id="5790493at2"/>
<reference evidence="6 7" key="1">
    <citation type="submission" date="2018-01" db="EMBL/GenBank/DDBJ databases">
        <title>Whole genome sequencing of Histamine producing bacteria.</title>
        <authorList>
            <person name="Butler K."/>
        </authorList>
    </citation>
    <scope>NUCLEOTIDE SEQUENCE [LARGE SCALE GENOMIC DNA]</scope>
    <source>
        <strain evidence="6 7">JCM 12947</strain>
    </source>
</reference>
<name>A0A2T3J7T5_9GAMM</name>
<evidence type="ECO:0000256" key="2">
    <source>
        <dbReference type="ARBA" id="ARBA00022741"/>
    </source>
</evidence>
<gene>
    <name evidence="6" type="ORF">C9J12_25690</name>
</gene>